<dbReference type="EMBL" id="AP019769">
    <property type="protein sequence ID" value="BBL45542.1"/>
    <property type="molecule type" value="Genomic_DNA"/>
</dbReference>
<sequence>MKNYSINKEDLVYVDEISKSAQIIIKYAEDEYKIPTF</sequence>
<proteinExistence type="predicted"/>
<gene>
    <name evidence="1" type="ORF">MJ1_0378</name>
</gene>
<organism evidence="1 2">
    <name type="scientific">Nanobdella aerobiophila</name>
    <dbReference type="NCBI Taxonomy" id="2586965"/>
    <lineage>
        <taxon>Archaea</taxon>
        <taxon>Nanobdellota</taxon>
        <taxon>Nanobdellia</taxon>
        <taxon>Nanobdellales</taxon>
        <taxon>Nanobdellaceae</taxon>
        <taxon>Nanobdella</taxon>
    </lineage>
</organism>
<dbReference type="Proteomes" id="UP001055553">
    <property type="component" value="Chromosome"/>
</dbReference>
<name>A0A915SIC3_9ARCH</name>
<keyword evidence="2" id="KW-1185">Reference proteome</keyword>
<accession>A0A915SIC3</accession>
<dbReference type="KEGG" id="naer:MJ1_0378"/>
<evidence type="ECO:0000313" key="2">
    <source>
        <dbReference type="Proteomes" id="UP001055553"/>
    </source>
</evidence>
<reference evidence="2" key="1">
    <citation type="journal article" date="2022" name="Int. J. Syst. Evol. Microbiol.">
        <title>Nanobdella aerobiophila gen. nov., sp. nov., a thermoacidophilic, obligate ectosymbiotic archaeon, and proposal of Nanobdellaceae fam. nov., Nanobdellales ord. nov. and Nanobdellia class. nov.</title>
        <authorList>
            <person name="Kato S."/>
            <person name="Ogasawara A."/>
            <person name="Itoh T."/>
            <person name="Sakai H.D."/>
            <person name="Shimizu M."/>
            <person name="Yuki M."/>
            <person name="Kaneko M."/>
            <person name="Takashina T."/>
            <person name="Ohkuma M."/>
        </authorList>
    </citation>
    <scope>NUCLEOTIDE SEQUENCE [LARGE SCALE GENOMIC DNA]</scope>
    <source>
        <strain evidence="2">MJ1</strain>
    </source>
</reference>
<protein>
    <submittedName>
        <fullName evidence="1">Uncharacterized protein</fullName>
    </submittedName>
</protein>
<evidence type="ECO:0000313" key="1">
    <source>
        <dbReference type="EMBL" id="BBL45542.1"/>
    </source>
</evidence>
<dbReference type="AlphaFoldDB" id="A0A915SIC3"/>